<dbReference type="GO" id="GO:0003677">
    <property type="term" value="F:DNA binding"/>
    <property type="evidence" value="ECO:0007669"/>
    <property type="project" value="UniProtKB-KW"/>
</dbReference>
<dbReference type="Pfam" id="PF00126">
    <property type="entry name" value="HTH_1"/>
    <property type="match status" value="1"/>
</dbReference>
<protein>
    <submittedName>
        <fullName evidence="6">Transcriptional regulator</fullName>
    </submittedName>
</protein>
<name>U3NGF1_9BACT</name>
<keyword evidence="2" id="KW-0805">Transcription regulation</keyword>
<organism evidence="6">
    <name type="scientific">uncultured bacterium EB3</name>
    <dbReference type="NCBI Taxonomy" id="1348856"/>
    <lineage>
        <taxon>Bacteria</taxon>
        <taxon>environmental samples</taxon>
    </lineage>
</organism>
<dbReference type="InterPro" id="IPR036390">
    <property type="entry name" value="WH_DNA-bd_sf"/>
</dbReference>
<feature type="domain" description="HTH lysR-type" evidence="5">
    <location>
        <begin position="54"/>
        <end position="111"/>
    </location>
</feature>
<dbReference type="PANTHER" id="PTHR30419">
    <property type="entry name" value="HTH-TYPE TRANSCRIPTIONAL REGULATOR YBHD"/>
    <property type="match status" value="1"/>
</dbReference>
<gene>
    <name evidence="6" type="primary">lysR</name>
</gene>
<dbReference type="InterPro" id="IPR005119">
    <property type="entry name" value="LysR_subst-bd"/>
</dbReference>
<dbReference type="GO" id="GO:0005829">
    <property type="term" value="C:cytosol"/>
    <property type="evidence" value="ECO:0007669"/>
    <property type="project" value="TreeGrafter"/>
</dbReference>
<evidence type="ECO:0000259" key="5">
    <source>
        <dbReference type="PROSITE" id="PS50931"/>
    </source>
</evidence>
<evidence type="ECO:0000256" key="4">
    <source>
        <dbReference type="ARBA" id="ARBA00023163"/>
    </source>
</evidence>
<reference evidence="6" key="1">
    <citation type="journal article" date="2014" name="J. Antimicrob. Chemother.">
        <title>Effects of selective digestive decontamination (SDD) on the gut resistome.</title>
        <authorList>
            <person name="Buelow E."/>
            <person name="Gonzalez T.B."/>
            <person name="Versluis D."/>
            <person name="Oostdijk E.A."/>
            <person name="Ogilvie L.A."/>
            <person name="van Mourik M.S."/>
            <person name="Oosterink E."/>
            <person name="van Passel M.W."/>
            <person name="Smidt H."/>
            <person name="D'Andrea M.M."/>
            <person name="de Been M."/>
            <person name="Jones B.V."/>
            <person name="Willems R.J."/>
            <person name="Bonten M.J."/>
            <person name="van Schaik W."/>
        </authorList>
    </citation>
    <scope>NUCLEOTIDE SEQUENCE</scope>
</reference>
<dbReference type="InterPro" id="IPR000847">
    <property type="entry name" value="LysR_HTH_N"/>
</dbReference>
<keyword evidence="4" id="KW-0804">Transcription</keyword>
<dbReference type="EMBL" id="KF176930">
    <property type="protein sequence ID" value="AGW28767.1"/>
    <property type="molecule type" value="Genomic_DNA"/>
</dbReference>
<dbReference type="InterPro" id="IPR050950">
    <property type="entry name" value="HTH-type_LysR_regulators"/>
</dbReference>
<comment type="similarity">
    <text evidence="1">Belongs to the LysR transcriptional regulatory family.</text>
</comment>
<keyword evidence="3" id="KW-0238">DNA-binding</keyword>
<dbReference type="PANTHER" id="PTHR30419:SF8">
    <property type="entry name" value="NITROGEN ASSIMILATION TRANSCRIPTIONAL ACTIVATOR-RELATED"/>
    <property type="match status" value="1"/>
</dbReference>
<dbReference type="CDD" id="cd05466">
    <property type="entry name" value="PBP2_LTTR_substrate"/>
    <property type="match status" value="1"/>
</dbReference>
<dbReference type="Pfam" id="PF03466">
    <property type="entry name" value="LysR_substrate"/>
    <property type="match status" value="1"/>
</dbReference>
<accession>U3NGF1</accession>
<dbReference type="FunFam" id="1.10.10.10:FF:000001">
    <property type="entry name" value="LysR family transcriptional regulator"/>
    <property type="match status" value="1"/>
</dbReference>
<proteinExistence type="inferred from homology"/>
<evidence type="ECO:0000256" key="2">
    <source>
        <dbReference type="ARBA" id="ARBA00023015"/>
    </source>
</evidence>
<dbReference type="PROSITE" id="PS50931">
    <property type="entry name" value="HTH_LYSR"/>
    <property type="match status" value="1"/>
</dbReference>
<dbReference type="Gene3D" id="3.40.190.290">
    <property type="match status" value="1"/>
</dbReference>
<dbReference type="SUPFAM" id="SSF53850">
    <property type="entry name" value="Periplasmic binding protein-like II"/>
    <property type="match status" value="1"/>
</dbReference>
<dbReference type="SUPFAM" id="SSF46785">
    <property type="entry name" value="Winged helix' DNA-binding domain"/>
    <property type="match status" value="1"/>
</dbReference>
<dbReference type="GO" id="GO:0003700">
    <property type="term" value="F:DNA-binding transcription factor activity"/>
    <property type="evidence" value="ECO:0007669"/>
    <property type="project" value="InterPro"/>
</dbReference>
<dbReference type="Gene3D" id="1.10.10.10">
    <property type="entry name" value="Winged helix-like DNA-binding domain superfamily/Winged helix DNA-binding domain"/>
    <property type="match status" value="1"/>
</dbReference>
<sequence>MILSTKRMRARIADRCMQGTSQSGAYKRTSGAIGKRVQAHIERRHHLLNGGQPVELRALSYFLMIAREGTISGAANVLHLSQPTLSRQMQELERELGCTLFERGKRRIELTEAGMRLRSRAEEIVDLVDRTEQEFHTTPDTLAGEVRIGGGETPAMSLITDIIAELQSAYPLMTFSLYSGNAVDVSERLETGRIDFGLFLGPTDLGRFESLPLPAQNAWGVLMRQDDPLAARERIAPEDLIGKPIILSQQAGNEMNRWFKRDLEDLDVVATYNLLYNAALLARGGIGYVLGLEGIAATSPTSELAFRPLDPPLTADVSIGWKRYQSFSPAANVFLQSIRERWG</sequence>
<dbReference type="PRINTS" id="PR00039">
    <property type="entry name" value="HTHLYSR"/>
</dbReference>
<evidence type="ECO:0000256" key="1">
    <source>
        <dbReference type="ARBA" id="ARBA00009437"/>
    </source>
</evidence>
<evidence type="ECO:0000256" key="3">
    <source>
        <dbReference type="ARBA" id="ARBA00023125"/>
    </source>
</evidence>
<dbReference type="AlphaFoldDB" id="U3NGF1"/>
<evidence type="ECO:0000313" key="6">
    <source>
        <dbReference type="EMBL" id="AGW28767.1"/>
    </source>
</evidence>
<dbReference type="InterPro" id="IPR036388">
    <property type="entry name" value="WH-like_DNA-bd_sf"/>
</dbReference>